<accession>A0A3M7PF16</accession>
<gene>
    <name evidence="2" type="ORF">BpHYR1_052021</name>
</gene>
<feature type="region of interest" description="Disordered" evidence="1">
    <location>
        <begin position="84"/>
        <end position="108"/>
    </location>
</feature>
<evidence type="ECO:0000256" key="1">
    <source>
        <dbReference type="SAM" id="MobiDB-lite"/>
    </source>
</evidence>
<reference evidence="2 3" key="1">
    <citation type="journal article" date="2018" name="Sci. Rep.">
        <title>Genomic signatures of local adaptation to the degree of environmental predictability in rotifers.</title>
        <authorList>
            <person name="Franch-Gras L."/>
            <person name="Hahn C."/>
            <person name="Garcia-Roger E.M."/>
            <person name="Carmona M.J."/>
            <person name="Serra M."/>
            <person name="Gomez A."/>
        </authorList>
    </citation>
    <scope>NUCLEOTIDE SEQUENCE [LARGE SCALE GENOMIC DNA]</scope>
    <source>
        <strain evidence="2">HYR1</strain>
    </source>
</reference>
<name>A0A3M7PF16_BRAPC</name>
<organism evidence="2 3">
    <name type="scientific">Brachionus plicatilis</name>
    <name type="common">Marine rotifer</name>
    <name type="synonym">Brachionus muelleri</name>
    <dbReference type="NCBI Taxonomy" id="10195"/>
    <lineage>
        <taxon>Eukaryota</taxon>
        <taxon>Metazoa</taxon>
        <taxon>Spiralia</taxon>
        <taxon>Gnathifera</taxon>
        <taxon>Rotifera</taxon>
        <taxon>Eurotatoria</taxon>
        <taxon>Monogononta</taxon>
        <taxon>Pseudotrocha</taxon>
        <taxon>Ploima</taxon>
        <taxon>Brachionidae</taxon>
        <taxon>Brachionus</taxon>
    </lineage>
</organism>
<dbReference type="OrthoDB" id="93990at2759"/>
<dbReference type="EMBL" id="REGN01011235">
    <property type="protein sequence ID" value="RMZ97726.1"/>
    <property type="molecule type" value="Genomic_DNA"/>
</dbReference>
<evidence type="ECO:0000313" key="3">
    <source>
        <dbReference type="Proteomes" id="UP000276133"/>
    </source>
</evidence>
<dbReference type="Proteomes" id="UP000276133">
    <property type="component" value="Unassembled WGS sequence"/>
</dbReference>
<keyword evidence="3" id="KW-1185">Reference proteome</keyword>
<dbReference type="AlphaFoldDB" id="A0A3M7PF16"/>
<proteinExistence type="predicted"/>
<protein>
    <submittedName>
        <fullName evidence="2">Uncharacterized protein</fullName>
    </submittedName>
</protein>
<comment type="caution">
    <text evidence="2">The sequence shown here is derived from an EMBL/GenBank/DDBJ whole genome shotgun (WGS) entry which is preliminary data.</text>
</comment>
<evidence type="ECO:0000313" key="2">
    <source>
        <dbReference type="EMBL" id="RMZ97726.1"/>
    </source>
</evidence>
<sequence length="308" mass="36303">MVIIFILHNLERGLKGKYNFLNFNYWYFEIRKKTENDPEDRKYSKRSKQTIENPRTIINDALSNLPRSSTHLIASKENLTQQISRVRRRQNGLSKSNPKNRMEMSIPEELRKTNSGSDFVPFDSGENDPDRLIILAINENLIVVLLFTINVLVNGRNIPVLYAFLADKTEKIYTRLFEFIKSRVNNEPENLFCDFEKGVLNSIEKCYKRTNISGCWFRLVSNLYKHVQSNGLVTAYKSRTDNRFRKCFKYLKFLHLIPPQDFYIGKQLDNDASKRAVPLYPIKYWNVHKRILKDLPRTKNNLRLGTNL</sequence>